<accession>A0A3P7QM73</accession>
<feature type="compositionally biased region" description="Basic and acidic residues" evidence="1">
    <location>
        <begin position="13"/>
        <end position="27"/>
    </location>
</feature>
<evidence type="ECO:0000313" key="2">
    <source>
        <dbReference type="EMBL" id="VDN31339.1"/>
    </source>
</evidence>
<feature type="region of interest" description="Disordered" evidence="1">
    <location>
        <begin position="150"/>
        <end position="181"/>
    </location>
</feature>
<name>A0A3P7QM73_DIBLA</name>
<dbReference type="EMBL" id="UYRU01080741">
    <property type="protein sequence ID" value="VDN31339.1"/>
    <property type="molecule type" value="Genomic_DNA"/>
</dbReference>
<feature type="compositionally biased region" description="Basic residues" evidence="1">
    <location>
        <begin position="157"/>
        <end position="175"/>
    </location>
</feature>
<proteinExistence type="predicted"/>
<feature type="region of interest" description="Disordered" evidence="1">
    <location>
        <begin position="1"/>
        <end position="54"/>
    </location>
</feature>
<protein>
    <submittedName>
        <fullName evidence="2">Uncharacterized protein</fullName>
    </submittedName>
</protein>
<reference evidence="2 3" key="1">
    <citation type="submission" date="2018-11" db="EMBL/GenBank/DDBJ databases">
        <authorList>
            <consortium name="Pathogen Informatics"/>
        </authorList>
    </citation>
    <scope>NUCLEOTIDE SEQUENCE [LARGE SCALE GENOMIC DNA]</scope>
</reference>
<gene>
    <name evidence="2" type="ORF">DILT_LOCUS15728</name>
</gene>
<evidence type="ECO:0000313" key="3">
    <source>
        <dbReference type="Proteomes" id="UP000281553"/>
    </source>
</evidence>
<organism evidence="2 3">
    <name type="scientific">Dibothriocephalus latus</name>
    <name type="common">Fish tapeworm</name>
    <name type="synonym">Diphyllobothrium latum</name>
    <dbReference type="NCBI Taxonomy" id="60516"/>
    <lineage>
        <taxon>Eukaryota</taxon>
        <taxon>Metazoa</taxon>
        <taxon>Spiralia</taxon>
        <taxon>Lophotrochozoa</taxon>
        <taxon>Platyhelminthes</taxon>
        <taxon>Cestoda</taxon>
        <taxon>Eucestoda</taxon>
        <taxon>Diphyllobothriidea</taxon>
        <taxon>Diphyllobothriidae</taxon>
        <taxon>Dibothriocephalus</taxon>
    </lineage>
</organism>
<keyword evidence="3" id="KW-1185">Reference proteome</keyword>
<sequence>MRAAVSGPVYPPEEGRVRPRTDRDLKIQRAPFSNSISVQPHAPGGVLNSHPHNQPPNITLNERLRNEINLCREKMSVSLIAPKLEPTKISPKISSPAHNSPQAALITSPTRAVATKVTTVCSPTKEAAPTGVSALPTGGANTEVKVEQNAAASQVTAKKRRAPAKRKRAVAKRWKRDSESDFEFDARLGPRRARNAVNLVKSVKEKAKR</sequence>
<evidence type="ECO:0000256" key="1">
    <source>
        <dbReference type="SAM" id="MobiDB-lite"/>
    </source>
</evidence>
<dbReference type="Proteomes" id="UP000281553">
    <property type="component" value="Unassembled WGS sequence"/>
</dbReference>
<dbReference type="OrthoDB" id="10029243at2759"/>
<dbReference type="AlphaFoldDB" id="A0A3P7QM73"/>